<evidence type="ECO:0000256" key="2">
    <source>
        <dbReference type="SAM" id="Phobius"/>
    </source>
</evidence>
<dbReference type="InterPro" id="IPR007813">
    <property type="entry name" value="PilN"/>
</dbReference>
<proteinExistence type="predicted"/>
<keyword evidence="2" id="KW-1133">Transmembrane helix</keyword>
<name>A0A832J621_9GAMM</name>
<accession>A0A832J621</accession>
<evidence type="ECO:0000256" key="1">
    <source>
        <dbReference type="SAM" id="Coils"/>
    </source>
</evidence>
<feature type="coiled-coil region" evidence="1">
    <location>
        <begin position="47"/>
        <end position="91"/>
    </location>
</feature>
<gene>
    <name evidence="3" type="ORF">ENJ65_01940</name>
</gene>
<dbReference type="PANTHER" id="PTHR40278">
    <property type="entry name" value="DNA UTILIZATION PROTEIN HOFN"/>
    <property type="match status" value="1"/>
</dbReference>
<protein>
    <submittedName>
        <fullName evidence="3">Pilus assembly protein PilN</fullName>
    </submittedName>
</protein>
<evidence type="ECO:0000313" key="3">
    <source>
        <dbReference type="EMBL" id="HHJ80374.1"/>
    </source>
</evidence>
<sequence length="192" mass="22177">MTRINLLPWREALRNERKRQFTSIVVGAALLMLAIIGYVYVYISGNINDQNLRNSFLEAEIAKVDERIKEIKELETKKKQLLNRMDVIQNLQTRRPMVVHMLDKLVLALPDGLYLTKFQQVGVELSIEGLAQSNARVSAFMRNLDESEWFDSPRLEVIEVKEKNGSRSSKFTLKVKQLTPEEIEAKKAEESK</sequence>
<keyword evidence="1" id="KW-0175">Coiled coil</keyword>
<organism evidence="3">
    <name type="scientific">Candidatus Tenderia electrophaga</name>
    <dbReference type="NCBI Taxonomy" id="1748243"/>
    <lineage>
        <taxon>Bacteria</taxon>
        <taxon>Pseudomonadati</taxon>
        <taxon>Pseudomonadota</taxon>
        <taxon>Gammaproteobacteria</taxon>
        <taxon>Candidatus Tenderiales</taxon>
        <taxon>Candidatus Tenderiaceae</taxon>
        <taxon>Candidatus Tenderia</taxon>
    </lineage>
</organism>
<dbReference type="Pfam" id="PF05137">
    <property type="entry name" value="PilN"/>
    <property type="match status" value="1"/>
</dbReference>
<comment type="caution">
    <text evidence="3">The sequence shown here is derived from an EMBL/GenBank/DDBJ whole genome shotgun (WGS) entry which is preliminary data.</text>
</comment>
<dbReference type="InterPro" id="IPR052534">
    <property type="entry name" value="Extracell_DNA_Util/SecSys_Comp"/>
</dbReference>
<keyword evidence="2" id="KW-0472">Membrane</keyword>
<feature type="transmembrane region" description="Helical" evidence="2">
    <location>
        <begin position="21"/>
        <end position="43"/>
    </location>
</feature>
<dbReference type="GO" id="GO:0043107">
    <property type="term" value="P:type IV pilus-dependent motility"/>
    <property type="evidence" value="ECO:0007669"/>
    <property type="project" value="TreeGrafter"/>
</dbReference>
<dbReference type="AlphaFoldDB" id="A0A832J621"/>
<dbReference type="EMBL" id="DRNF01000122">
    <property type="protein sequence ID" value="HHJ80374.1"/>
    <property type="molecule type" value="Genomic_DNA"/>
</dbReference>
<dbReference type="Proteomes" id="UP000885832">
    <property type="component" value="Unassembled WGS sequence"/>
</dbReference>
<dbReference type="GO" id="GO:0043683">
    <property type="term" value="P:type IV pilus assembly"/>
    <property type="evidence" value="ECO:0007669"/>
    <property type="project" value="TreeGrafter"/>
</dbReference>
<keyword evidence="2" id="KW-0812">Transmembrane</keyword>
<reference evidence="3" key="1">
    <citation type="journal article" date="2020" name="mSystems">
        <title>Genome- and Community-Level Interaction Insights into Carbon Utilization and Element Cycling Functions of Hydrothermarchaeota in Hydrothermal Sediment.</title>
        <authorList>
            <person name="Zhou Z."/>
            <person name="Liu Y."/>
            <person name="Xu W."/>
            <person name="Pan J."/>
            <person name="Luo Z.H."/>
            <person name="Li M."/>
        </authorList>
    </citation>
    <scope>NUCLEOTIDE SEQUENCE [LARGE SCALE GENOMIC DNA]</scope>
    <source>
        <strain evidence="3">HyVt-505</strain>
    </source>
</reference>
<dbReference type="PANTHER" id="PTHR40278:SF2">
    <property type="entry name" value="TYPE IV PILUS INNER MEMBRANE COMPONENT PILN"/>
    <property type="match status" value="1"/>
</dbReference>